<evidence type="ECO:0000313" key="2">
    <source>
        <dbReference type="EMBL" id="KAF1917148.1"/>
    </source>
</evidence>
<dbReference type="AlphaFoldDB" id="A0A6A5QQK9"/>
<evidence type="ECO:0000256" key="1">
    <source>
        <dbReference type="SAM" id="Phobius"/>
    </source>
</evidence>
<name>A0A6A5QQK9_AMPQU</name>
<gene>
    <name evidence="2" type="ORF">BDU57DRAFT_257511</name>
</gene>
<sequence length="63" mass="7107">MRLPPTTLRRLEDSGISIFAYLPVGKAMSMAAMVLNQSHLIAVGMVLYTVRERSRYRPWNGAL</sequence>
<protein>
    <submittedName>
        <fullName evidence="2">Uncharacterized protein</fullName>
    </submittedName>
</protein>
<organism evidence="2 3">
    <name type="scientific">Ampelomyces quisqualis</name>
    <name type="common">Powdery mildew agent</name>
    <dbReference type="NCBI Taxonomy" id="50730"/>
    <lineage>
        <taxon>Eukaryota</taxon>
        <taxon>Fungi</taxon>
        <taxon>Dikarya</taxon>
        <taxon>Ascomycota</taxon>
        <taxon>Pezizomycotina</taxon>
        <taxon>Dothideomycetes</taxon>
        <taxon>Pleosporomycetidae</taxon>
        <taxon>Pleosporales</taxon>
        <taxon>Pleosporineae</taxon>
        <taxon>Phaeosphaeriaceae</taxon>
        <taxon>Ampelomyces</taxon>
    </lineage>
</organism>
<proteinExistence type="predicted"/>
<keyword evidence="1" id="KW-0812">Transmembrane</keyword>
<keyword evidence="1" id="KW-1133">Transmembrane helix</keyword>
<dbReference type="EMBL" id="ML979135">
    <property type="protein sequence ID" value="KAF1917148.1"/>
    <property type="molecule type" value="Genomic_DNA"/>
</dbReference>
<reference evidence="2" key="1">
    <citation type="journal article" date="2020" name="Stud. Mycol.">
        <title>101 Dothideomycetes genomes: a test case for predicting lifestyles and emergence of pathogens.</title>
        <authorList>
            <person name="Haridas S."/>
            <person name="Albert R."/>
            <person name="Binder M."/>
            <person name="Bloem J."/>
            <person name="Labutti K."/>
            <person name="Salamov A."/>
            <person name="Andreopoulos B."/>
            <person name="Baker S."/>
            <person name="Barry K."/>
            <person name="Bills G."/>
            <person name="Bluhm B."/>
            <person name="Cannon C."/>
            <person name="Castanera R."/>
            <person name="Culley D."/>
            <person name="Daum C."/>
            <person name="Ezra D."/>
            <person name="Gonzalez J."/>
            <person name="Henrissat B."/>
            <person name="Kuo A."/>
            <person name="Liang C."/>
            <person name="Lipzen A."/>
            <person name="Lutzoni F."/>
            <person name="Magnuson J."/>
            <person name="Mondo S."/>
            <person name="Nolan M."/>
            <person name="Ohm R."/>
            <person name="Pangilinan J."/>
            <person name="Park H.-J."/>
            <person name="Ramirez L."/>
            <person name="Alfaro M."/>
            <person name="Sun H."/>
            <person name="Tritt A."/>
            <person name="Yoshinaga Y."/>
            <person name="Zwiers L.-H."/>
            <person name="Turgeon B."/>
            <person name="Goodwin S."/>
            <person name="Spatafora J."/>
            <person name="Crous P."/>
            <person name="Grigoriev I."/>
        </authorList>
    </citation>
    <scope>NUCLEOTIDE SEQUENCE</scope>
    <source>
        <strain evidence="2">HMLAC05119</strain>
    </source>
</reference>
<accession>A0A6A5QQK9</accession>
<dbReference type="Proteomes" id="UP000800096">
    <property type="component" value="Unassembled WGS sequence"/>
</dbReference>
<feature type="transmembrane region" description="Helical" evidence="1">
    <location>
        <begin position="27"/>
        <end position="50"/>
    </location>
</feature>
<keyword evidence="3" id="KW-1185">Reference proteome</keyword>
<keyword evidence="1" id="KW-0472">Membrane</keyword>
<evidence type="ECO:0000313" key="3">
    <source>
        <dbReference type="Proteomes" id="UP000800096"/>
    </source>
</evidence>